<evidence type="ECO:0000313" key="3">
    <source>
        <dbReference type="EMBL" id="TWI49771.1"/>
    </source>
</evidence>
<evidence type="ECO:0000256" key="1">
    <source>
        <dbReference type="SAM" id="SignalP"/>
    </source>
</evidence>
<sequence>MSIALSATVRASPLLRLALACLCAAVLVASTCVASDGGGDVASALMLAAGVLGAGCGRADVNAVRIDISGGGGIRLTVYQQLEVVDHAASGCSAGDPGCSARLLPGSTLWPWLLILRLRCQDEEGSERVPGRVQWLVVLPDSAAPDVRRRLALAVRAIAASH</sequence>
<dbReference type="EMBL" id="CP046904">
    <property type="protein sequence ID" value="QGZ38654.1"/>
    <property type="molecule type" value="Genomic_DNA"/>
</dbReference>
<dbReference type="EMBL" id="VLKW01000002">
    <property type="protein sequence ID" value="TWI49771.1"/>
    <property type="molecule type" value="Genomic_DNA"/>
</dbReference>
<keyword evidence="5" id="KW-1185">Reference proteome</keyword>
<evidence type="ECO:0000313" key="4">
    <source>
        <dbReference type="Proteomes" id="UP000315112"/>
    </source>
</evidence>
<evidence type="ECO:0000313" key="5">
    <source>
        <dbReference type="Proteomes" id="UP000437862"/>
    </source>
</evidence>
<gene>
    <name evidence="2" type="ORF">GO485_06040</name>
    <name evidence="3" type="ORF">IP92_00992</name>
</gene>
<organism evidence="3 4">
    <name type="scientific">Pseudoduganella flava</name>
    <dbReference type="NCBI Taxonomy" id="871742"/>
    <lineage>
        <taxon>Bacteria</taxon>
        <taxon>Pseudomonadati</taxon>
        <taxon>Pseudomonadota</taxon>
        <taxon>Betaproteobacteria</taxon>
        <taxon>Burkholderiales</taxon>
        <taxon>Oxalobacteraceae</taxon>
        <taxon>Telluria group</taxon>
        <taxon>Pseudoduganella</taxon>
    </lineage>
</organism>
<dbReference type="Proteomes" id="UP000315112">
    <property type="component" value="Unassembled WGS sequence"/>
</dbReference>
<reference evidence="3 4" key="1">
    <citation type="journal article" date="2015" name="Stand. Genomic Sci.">
        <title>Genomic Encyclopedia of Bacterial and Archaeal Type Strains, Phase III: the genomes of soil and plant-associated and newly described type strains.</title>
        <authorList>
            <person name="Whitman W.B."/>
            <person name="Woyke T."/>
            <person name="Klenk H.P."/>
            <person name="Zhou Y."/>
            <person name="Lilburn T.G."/>
            <person name="Beck B.J."/>
            <person name="De Vos P."/>
            <person name="Vandamme P."/>
            <person name="Eisen J.A."/>
            <person name="Garrity G."/>
            <person name="Hugenholtz P."/>
            <person name="Kyrpides N.C."/>
        </authorList>
    </citation>
    <scope>NUCLEOTIDE SEQUENCE [LARGE SCALE GENOMIC DNA]</scope>
    <source>
        <strain evidence="3 4">CGMCC 1.10685</strain>
    </source>
</reference>
<dbReference type="OrthoDB" id="8780288at2"/>
<reference evidence="2 5" key="3">
    <citation type="submission" date="2019-12" db="EMBL/GenBank/DDBJ databases">
        <title>Draft Genome Sequences of Six Type Strains of the Genus Massilia.</title>
        <authorList>
            <person name="Miess H."/>
            <person name="Frediansyah A."/>
            <person name="Goeker M."/>
            <person name="Gross H."/>
        </authorList>
    </citation>
    <scope>NUCLEOTIDE SEQUENCE [LARGE SCALE GENOMIC DNA]</scope>
    <source>
        <strain evidence="2 5">DSM 26639</strain>
    </source>
</reference>
<feature type="signal peptide" evidence="1">
    <location>
        <begin position="1"/>
        <end position="34"/>
    </location>
</feature>
<evidence type="ECO:0000313" key="2">
    <source>
        <dbReference type="EMBL" id="QGZ38654.1"/>
    </source>
</evidence>
<dbReference type="RefSeq" id="WP_145873439.1">
    <property type="nucleotide sequence ID" value="NZ_CP046904.1"/>
</dbReference>
<dbReference type="AlphaFoldDB" id="A0A562PZA4"/>
<name>A0A562PZA4_9BURK</name>
<accession>A0A562PZA4</accession>
<protein>
    <submittedName>
        <fullName evidence="3">Toxin CptA</fullName>
    </submittedName>
</protein>
<feature type="chain" id="PRO_5044618075" evidence="1">
    <location>
        <begin position="35"/>
        <end position="162"/>
    </location>
</feature>
<keyword evidence="1" id="KW-0732">Signal</keyword>
<dbReference type="Proteomes" id="UP000437862">
    <property type="component" value="Chromosome"/>
</dbReference>
<proteinExistence type="predicted"/>
<reference evidence="3" key="2">
    <citation type="submission" date="2019-07" db="EMBL/GenBank/DDBJ databases">
        <authorList>
            <person name="Whitman W."/>
            <person name="Huntemann M."/>
            <person name="Clum A."/>
            <person name="Pillay M."/>
            <person name="Palaniappan K."/>
            <person name="Varghese N."/>
            <person name="Mikhailova N."/>
            <person name="Stamatis D."/>
            <person name="Reddy T."/>
            <person name="Daum C."/>
            <person name="Shapiro N."/>
            <person name="Ivanova N."/>
            <person name="Kyrpides N."/>
            <person name="Woyke T."/>
        </authorList>
    </citation>
    <scope>NUCLEOTIDE SEQUENCE</scope>
    <source>
        <strain evidence="3">CGMCC 1.10685</strain>
    </source>
</reference>